<keyword evidence="3 7" id="KW-0812">Transmembrane</keyword>
<comment type="subcellular location">
    <subcellularLocation>
        <location evidence="1">Cell membrane</location>
        <topology evidence="1">Multi-pass membrane protein</topology>
    </subcellularLocation>
</comment>
<evidence type="ECO:0000256" key="4">
    <source>
        <dbReference type="ARBA" id="ARBA00022989"/>
    </source>
</evidence>
<evidence type="ECO:0000256" key="5">
    <source>
        <dbReference type="ARBA" id="ARBA00023136"/>
    </source>
</evidence>
<feature type="transmembrane region" description="Helical" evidence="7">
    <location>
        <begin position="271"/>
        <end position="295"/>
    </location>
</feature>
<keyword evidence="11" id="KW-1185">Reference proteome</keyword>
<dbReference type="InterPro" id="IPR050250">
    <property type="entry name" value="Macrolide_Exporter_MacB"/>
</dbReference>
<feature type="transmembrane region" description="Helical" evidence="7">
    <location>
        <begin position="16"/>
        <end position="39"/>
    </location>
</feature>
<evidence type="ECO:0000256" key="7">
    <source>
        <dbReference type="SAM" id="Phobius"/>
    </source>
</evidence>
<name>A0ABY4D384_9BACT</name>
<evidence type="ECO:0000313" key="11">
    <source>
        <dbReference type="Proteomes" id="UP000831113"/>
    </source>
</evidence>
<dbReference type="InterPro" id="IPR003838">
    <property type="entry name" value="ABC3_permease_C"/>
</dbReference>
<dbReference type="InterPro" id="IPR025857">
    <property type="entry name" value="MacB_PCD"/>
</dbReference>
<evidence type="ECO:0000256" key="3">
    <source>
        <dbReference type="ARBA" id="ARBA00022692"/>
    </source>
</evidence>
<keyword evidence="5 7" id="KW-0472">Membrane</keyword>
<organism evidence="10 11">
    <name type="scientific">Hymenobacter tibetensis</name>
    <dbReference type="NCBI Taxonomy" id="497967"/>
    <lineage>
        <taxon>Bacteria</taxon>
        <taxon>Pseudomonadati</taxon>
        <taxon>Bacteroidota</taxon>
        <taxon>Cytophagia</taxon>
        <taxon>Cytophagales</taxon>
        <taxon>Hymenobacteraceae</taxon>
        <taxon>Hymenobacter</taxon>
    </lineage>
</organism>
<dbReference type="Proteomes" id="UP000831113">
    <property type="component" value="Chromosome"/>
</dbReference>
<sequence>MIRHLFTLIWNRKRANFLLVIEISLAFVVLFAVGSVLVFNQQNYRAPLGFSYEQVWAMNLDPGAAMQSEAERARTQQQIMQRLRTLPGVRFVSHGSSNLPFFDTHNSSDLSRSKKGDGVNHNIYQVDDERRAVLDLQLKAGRWFDKRDDATEFPVILTEDSQQELFGNESAVGQRLHSGDRELKVVGVVANFRSDGDLSAPKPGVFTRISPQDTSFNHLSTLLVRVQPGAGAALEKQMTKEALAIGKGWSIGVTSLTEQRAIQLKQALTPIAALVIVCVFLVVNVALGLFGVLWYNISKRRAEIGLRRALGAGRQAISGQFLGEVMVISTLGLALGLAVAAQFPLLGVLGLGLAVYGPAMLLAVLLIYILTAVCALYPSRLAAGVHPAVALREE</sequence>
<keyword evidence="4 7" id="KW-1133">Transmembrane helix</keyword>
<reference evidence="10 11" key="1">
    <citation type="submission" date="2022-03" db="EMBL/GenBank/DDBJ databases">
        <title>Hymenobactersp. isolated from the air.</title>
        <authorList>
            <person name="Won M."/>
            <person name="Kwon S.-W."/>
        </authorList>
    </citation>
    <scope>NUCLEOTIDE SEQUENCE [LARGE SCALE GENOMIC DNA]</scope>
    <source>
        <strain evidence="10 11">KACC 21982</strain>
    </source>
</reference>
<dbReference type="PANTHER" id="PTHR30572">
    <property type="entry name" value="MEMBRANE COMPONENT OF TRANSPORTER-RELATED"/>
    <property type="match status" value="1"/>
</dbReference>
<dbReference type="EMBL" id="CP094669">
    <property type="protein sequence ID" value="UOG76807.1"/>
    <property type="molecule type" value="Genomic_DNA"/>
</dbReference>
<dbReference type="RefSeq" id="WP_243802021.1">
    <property type="nucleotide sequence ID" value="NZ_CP094669.1"/>
</dbReference>
<evidence type="ECO:0000259" key="9">
    <source>
        <dbReference type="Pfam" id="PF12704"/>
    </source>
</evidence>
<dbReference type="Pfam" id="PF02687">
    <property type="entry name" value="FtsX"/>
    <property type="match status" value="1"/>
</dbReference>
<protein>
    <submittedName>
        <fullName evidence="10">ABC transporter permease</fullName>
    </submittedName>
</protein>
<keyword evidence="2" id="KW-1003">Cell membrane</keyword>
<evidence type="ECO:0000256" key="1">
    <source>
        <dbReference type="ARBA" id="ARBA00004651"/>
    </source>
</evidence>
<feature type="transmembrane region" description="Helical" evidence="7">
    <location>
        <begin position="316"/>
        <end position="341"/>
    </location>
</feature>
<evidence type="ECO:0000313" key="10">
    <source>
        <dbReference type="EMBL" id="UOG76807.1"/>
    </source>
</evidence>
<feature type="domain" description="MacB-like periplasmic core" evidence="9">
    <location>
        <begin position="21"/>
        <end position="239"/>
    </location>
</feature>
<evidence type="ECO:0000259" key="8">
    <source>
        <dbReference type="Pfam" id="PF02687"/>
    </source>
</evidence>
<evidence type="ECO:0000256" key="6">
    <source>
        <dbReference type="ARBA" id="ARBA00038076"/>
    </source>
</evidence>
<feature type="domain" description="ABC3 transporter permease C-terminal" evidence="8">
    <location>
        <begin position="276"/>
        <end position="385"/>
    </location>
</feature>
<dbReference type="Pfam" id="PF12704">
    <property type="entry name" value="MacB_PCD"/>
    <property type="match status" value="1"/>
</dbReference>
<feature type="transmembrane region" description="Helical" evidence="7">
    <location>
        <begin position="353"/>
        <end position="377"/>
    </location>
</feature>
<accession>A0ABY4D384</accession>
<proteinExistence type="inferred from homology"/>
<evidence type="ECO:0000256" key="2">
    <source>
        <dbReference type="ARBA" id="ARBA00022475"/>
    </source>
</evidence>
<dbReference type="PANTHER" id="PTHR30572:SF4">
    <property type="entry name" value="ABC TRANSPORTER PERMEASE YTRF"/>
    <property type="match status" value="1"/>
</dbReference>
<comment type="similarity">
    <text evidence="6">Belongs to the ABC-4 integral membrane protein family.</text>
</comment>
<gene>
    <name evidence="10" type="ORF">MTX78_09430</name>
</gene>